<evidence type="ECO:0000313" key="2">
    <source>
        <dbReference type="Proteomes" id="UP001220010"/>
    </source>
</evidence>
<name>A0ABT5XA22_9EURY</name>
<organism evidence="1 2">
    <name type="scientific">Candidatus Methanocrinis natronophilus</name>
    <dbReference type="NCBI Taxonomy" id="3033396"/>
    <lineage>
        <taxon>Archaea</taxon>
        <taxon>Methanobacteriati</taxon>
        <taxon>Methanobacteriota</taxon>
        <taxon>Stenosarchaea group</taxon>
        <taxon>Methanomicrobia</taxon>
        <taxon>Methanotrichales</taxon>
        <taxon>Methanotrichaceae</taxon>
        <taxon>Methanocrinis</taxon>
    </lineage>
</organism>
<dbReference type="Proteomes" id="UP001220010">
    <property type="component" value="Unassembled WGS sequence"/>
</dbReference>
<dbReference type="EMBL" id="JARFPK010000047">
    <property type="protein sequence ID" value="MDF0591555.1"/>
    <property type="molecule type" value="Genomic_DNA"/>
</dbReference>
<comment type="caution">
    <text evidence="1">The sequence shown here is derived from an EMBL/GenBank/DDBJ whole genome shotgun (WGS) entry which is preliminary data.</text>
</comment>
<evidence type="ECO:0000313" key="1">
    <source>
        <dbReference type="EMBL" id="MDF0591555.1"/>
    </source>
</evidence>
<protein>
    <submittedName>
        <fullName evidence="1">Uncharacterized protein</fullName>
    </submittedName>
</protein>
<proteinExistence type="predicted"/>
<gene>
    <name evidence="1" type="ORF">P0O15_10325</name>
</gene>
<accession>A0ABT5XA22</accession>
<dbReference type="RefSeq" id="WP_316967286.1">
    <property type="nucleotide sequence ID" value="NZ_JARFPK010000047.1"/>
</dbReference>
<sequence length="71" mass="7958">MLDLEKIERLVGGGALIDLDDEELCAELVTFFQNLDLQDRQISETLDDLLAEVEELIALSDDLESHKEDPG</sequence>
<reference evidence="1 2" key="1">
    <citation type="submission" date="2023-03" db="EMBL/GenBank/DDBJ databases">
        <title>WGS of Methanotrichaceae archaeon Mx.</title>
        <authorList>
            <person name="Sorokin D.Y."/>
            <person name="Merkel A.Y."/>
        </authorList>
    </citation>
    <scope>NUCLEOTIDE SEQUENCE [LARGE SCALE GENOMIC DNA]</scope>
    <source>
        <strain evidence="1 2">Mx</strain>
    </source>
</reference>
<keyword evidence="2" id="KW-1185">Reference proteome</keyword>